<comment type="caution">
    <text evidence="5">The sequence shown here is derived from an EMBL/GenBank/DDBJ whole genome shotgun (WGS) entry which is preliminary data.</text>
</comment>
<dbReference type="PANTHER" id="PTHR11552:SF147">
    <property type="entry name" value="CHOLINE DEHYDROGENASE, MITOCHONDRIAL"/>
    <property type="match status" value="1"/>
</dbReference>
<evidence type="ECO:0000256" key="1">
    <source>
        <dbReference type="ARBA" id="ARBA00001974"/>
    </source>
</evidence>
<protein>
    <recommendedName>
        <fullName evidence="4">Glucose-methanol-choline oxidoreductase N-terminal domain-containing protein</fullName>
    </recommendedName>
</protein>
<dbReference type="InterPro" id="IPR012132">
    <property type="entry name" value="GMC_OxRdtase"/>
</dbReference>
<dbReference type="PROSITE" id="PS00624">
    <property type="entry name" value="GMC_OXRED_2"/>
    <property type="match status" value="1"/>
</dbReference>
<keyword evidence="2" id="KW-0285">Flavoprotein</keyword>
<dbReference type="InterPro" id="IPR000172">
    <property type="entry name" value="GMC_OxRdtase_N"/>
</dbReference>
<evidence type="ECO:0000313" key="5">
    <source>
        <dbReference type="EMBL" id="CAG7722630.1"/>
    </source>
</evidence>
<evidence type="ECO:0000256" key="3">
    <source>
        <dbReference type="ARBA" id="ARBA00022827"/>
    </source>
</evidence>
<evidence type="ECO:0000256" key="2">
    <source>
        <dbReference type="ARBA" id="ARBA00022630"/>
    </source>
</evidence>
<keyword evidence="6" id="KW-1185">Reference proteome</keyword>
<organism evidence="5 6">
    <name type="scientific">Allacma fusca</name>
    <dbReference type="NCBI Taxonomy" id="39272"/>
    <lineage>
        <taxon>Eukaryota</taxon>
        <taxon>Metazoa</taxon>
        <taxon>Ecdysozoa</taxon>
        <taxon>Arthropoda</taxon>
        <taxon>Hexapoda</taxon>
        <taxon>Collembola</taxon>
        <taxon>Symphypleona</taxon>
        <taxon>Sminthuridae</taxon>
        <taxon>Allacma</taxon>
    </lineage>
</organism>
<dbReference type="OrthoDB" id="269227at2759"/>
<dbReference type="EMBL" id="CAJVCH010091050">
    <property type="protein sequence ID" value="CAG7722630.1"/>
    <property type="molecule type" value="Genomic_DNA"/>
</dbReference>
<sequence>MHFVGCRKEVILSAGSVASPQILMLSGIGPASHLHEMQIPVLADLPVGENLQDHVGIFGLNWTTKKGSGYSLLPIVNPLTFKQYCSNQSGFLSETVGVEGNGFLHSRYVRRDLDWPDIQILFVSATQALDGGQTLRSYFGVTNEILNGFFKPLAFRDGFSILPVLLRPFSKGYIKLRSADPMHKPIINPQYLKDPRDFQVLVDGLKKAIEIGNSPPFRRFQSRLHLGALPRCPRARPYSDEYWDCFIRHFAQTGYHIAGTCKMGPPGDPTAVVDPELRVYGVNGLRVVDGSIMPHVVSGNTNAPIIMIAEKASDLIKNTWIGLPKDMGNELY</sequence>
<dbReference type="Pfam" id="PF05199">
    <property type="entry name" value="GMC_oxred_C"/>
    <property type="match status" value="1"/>
</dbReference>
<keyword evidence="3" id="KW-0274">FAD</keyword>
<reference evidence="5" key="1">
    <citation type="submission" date="2021-06" db="EMBL/GenBank/DDBJ databases">
        <authorList>
            <person name="Hodson N. C."/>
            <person name="Mongue J. A."/>
            <person name="Jaron S. K."/>
        </authorList>
    </citation>
    <scope>NUCLEOTIDE SEQUENCE</scope>
</reference>
<dbReference type="GO" id="GO:0050660">
    <property type="term" value="F:flavin adenine dinucleotide binding"/>
    <property type="evidence" value="ECO:0007669"/>
    <property type="project" value="InterPro"/>
</dbReference>
<dbReference type="GO" id="GO:0016614">
    <property type="term" value="F:oxidoreductase activity, acting on CH-OH group of donors"/>
    <property type="evidence" value="ECO:0007669"/>
    <property type="project" value="InterPro"/>
</dbReference>
<accession>A0A8J2P3F5</accession>
<evidence type="ECO:0000313" key="6">
    <source>
        <dbReference type="Proteomes" id="UP000708208"/>
    </source>
</evidence>
<feature type="domain" description="Glucose-methanol-choline oxidoreductase N-terminal" evidence="4">
    <location>
        <begin position="15"/>
        <end position="29"/>
    </location>
</feature>
<dbReference type="Proteomes" id="UP000708208">
    <property type="component" value="Unassembled WGS sequence"/>
</dbReference>
<dbReference type="AlphaFoldDB" id="A0A8J2P3F5"/>
<evidence type="ECO:0000259" key="4">
    <source>
        <dbReference type="PROSITE" id="PS00624"/>
    </source>
</evidence>
<dbReference type="Pfam" id="PF00732">
    <property type="entry name" value="GMC_oxred_N"/>
    <property type="match status" value="1"/>
</dbReference>
<gene>
    <name evidence="5" type="ORF">AFUS01_LOCUS11757</name>
</gene>
<comment type="cofactor">
    <cofactor evidence="1">
        <name>FAD</name>
        <dbReference type="ChEBI" id="CHEBI:57692"/>
    </cofactor>
</comment>
<dbReference type="PANTHER" id="PTHR11552">
    <property type="entry name" value="GLUCOSE-METHANOL-CHOLINE GMC OXIDOREDUCTASE"/>
    <property type="match status" value="1"/>
</dbReference>
<proteinExistence type="predicted"/>
<dbReference type="InterPro" id="IPR007867">
    <property type="entry name" value="GMC_OxRtase_C"/>
</dbReference>
<name>A0A8J2P3F5_9HEXA</name>